<accession>A0A5C3NDL8</accession>
<feature type="compositionally biased region" description="Low complexity" evidence="2">
    <location>
        <begin position="121"/>
        <end position="156"/>
    </location>
</feature>
<evidence type="ECO:0000256" key="2">
    <source>
        <dbReference type="SAM" id="MobiDB-lite"/>
    </source>
</evidence>
<dbReference type="InterPro" id="IPR018466">
    <property type="entry name" value="Kre9/Knh1-like_N"/>
</dbReference>
<dbReference type="PANTHER" id="PTHR35185:SF1">
    <property type="entry name" value="UPF0619 GPI-ANCHORED MEMBRANE PROTEIN C1322.10"/>
    <property type="match status" value="1"/>
</dbReference>
<dbReference type="PANTHER" id="PTHR35185">
    <property type="entry name" value="SERINE/THREONINE-RICH PROTEIN ADG2-RELATED"/>
    <property type="match status" value="1"/>
</dbReference>
<feature type="compositionally biased region" description="Low complexity" evidence="2">
    <location>
        <begin position="164"/>
        <end position="181"/>
    </location>
</feature>
<dbReference type="Pfam" id="PF10342">
    <property type="entry name" value="Kre9_KNH"/>
    <property type="match status" value="1"/>
</dbReference>
<protein>
    <recommendedName>
        <fullName evidence="4">Yeast cell wall synthesis Kre9/Knh1-like N-terminal domain-containing protein</fullName>
    </recommendedName>
</protein>
<feature type="signal peptide" evidence="3">
    <location>
        <begin position="1"/>
        <end position="17"/>
    </location>
</feature>
<feature type="domain" description="Yeast cell wall synthesis Kre9/Knh1-like N-terminal" evidence="4">
    <location>
        <begin position="22"/>
        <end position="117"/>
    </location>
</feature>
<reference evidence="5 6" key="1">
    <citation type="journal article" date="2019" name="Nat. Ecol. Evol.">
        <title>Megaphylogeny resolves global patterns of mushroom evolution.</title>
        <authorList>
            <person name="Varga T."/>
            <person name="Krizsan K."/>
            <person name="Foldi C."/>
            <person name="Dima B."/>
            <person name="Sanchez-Garcia M."/>
            <person name="Sanchez-Ramirez S."/>
            <person name="Szollosi G.J."/>
            <person name="Szarkandi J.G."/>
            <person name="Papp V."/>
            <person name="Albert L."/>
            <person name="Andreopoulos W."/>
            <person name="Angelini C."/>
            <person name="Antonin V."/>
            <person name="Barry K.W."/>
            <person name="Bougher N.L."/>
            <person name="Buchanan P."/>
            <person name="Buyck B."/>
            <person name="Bense V."/>
            <person name="Catcheside P."/>
            <person name="Chovatia M."/>
            <person name="Cooper J."/>
            <person name="Damon W."/>
            <person name="Desjardin D."/>
            <person name="Finy P."/>
            <person name="Geml J."/>
            <person name="Haridas S."/>
            <person name="Hughes K."/>
            <person name="Justo A."/>
            <person name="Karasinski D."/>
            <person name="Kautmanova I."/>
            <person name="Kiss B."/>
            <person name="Kocsube S."/>
            <person name="Kotiranta H."/>
            <person name="LaButti K.M."/>
            <person name="Lechner B.E."/>
            <person name="Liimatainen K."/>
            <person name="Lipzen A."/>
            <person name="Lukacs Z."/>
            <person name="Mihaltcheva S."/>
            <person name="Morgado L.N."/>
            <person name="Niskanen T."/>
            <person name="Noordeloos M.E."/>
            <person name="Ohm R.A."/>
            <person name="Ortiz-Santana B."/>
            <person name="Ovrebo C."/>
            <person name="Racz N."/>
            <person name="Riley R."/>
            <person name="Savchenko A."/>
            <person name="Shiryaev A."/>
            <person name="Soop K."/>
            <person name="Spirin V."/>
            <person name="Szebenyi C."/>
            <person name="Tomsovsky M."/>
            <person name="Tulloss R.E."/>
            <person name="Uehling J."/>
            <person name="Grigoriev I.V."/>
            <person name="Vagvolgyi C."/>
            <person name="Papp T."/>
            <person name="Martin F.M."/>
            <person name="Miettinen O."/>
            <person name="Hibbett D.S."/>
            <person name="Nagy L.G."/>
        </authorList>
    </citation>
    <scope>NUCLEOTIDE SEQUENCE [LARGE SCALE GENOMIC DNA]</scope>
    <source>
        <strain evidence="5 6">OMC1185</strain>
    </source>
</reference>
<feature type="region of interest" description="Disordered" evidence="2">
    <location>
        <begin position="121"/>
        <end position="181"/>
    </location>
</feature>
<evidence type="ECO:0000256" key="1">
    <source>
        <dbReference type="ARBA" id="ARBA00022729"/>
    </source>
</evidence>
<feature type="chain" id="PRO_5023116771" description="Yeast cell wall synthesis Kre9/Knh1-like N-terminal domain-containing protein" evidence="3">
    <location>
        <begin position="18"/>
        <end position="201"/>
    </location>
</feature>
<name>A0A5C3NDL8_9AGAM</name>
<evidence type="ECO:0000259" key="4">
    <source>
        <dbReference type="Pfam" id="PF10342"/>
    </source>
</evidence>
<evidence type="ECO:0000313" key="5">
    <source>
        <dbReference type="EMBL" id="TFK55440.1"/>
    </source>
</evidence>
<keyword evidence="1 3" id="KW-0732">Signal</keyword>
<evidence type="ECO:0000256" key="3">
    <source>
        <dbReference type="SAM" id="SignalP"/>
    </source>
</evidence>
<evidence type="ECO:0000313" key="6">
    <source>
        <dbReference type="Proteomes" id="UP000305948"/>
    </source>
</evidence>
<dbReference type="InterPro" id="IPR052479">
    <property type="entry name" value="GPI-anchor_Adhesion_Reg"/>
</dbReference>
<dbReference type="EMBL" id="ML213504">
    <property type="protein sequence ID" value="TFK55440.1"/>
    <property type="molecule type" value="Genomic_DNA"/>
</dbReference>
<dbReference type="AlphaFoldDB" id="A0A5C3NDL8"/>
<keyword evidence="6" id="KW-1185">Reference proteome</keyword>
<gene>
    <name evidence="5" type="ORF">OE88DRAFT_1651752</name>
</gene>
<sequence length="201" mass="19980">MRSYTAVLLSLAASALAYQITSPNANSDWTSTGPNSVSWEKVSTDASNFTLLLTNTDRSVLADNNQVLVALVDGNAGSLAVPSPSNGFPVGGTFRLNFVKSTQEMSTIYAQSDEFNITQSTASTSGSSIASGASTGTASRTTMTASATSGSSTGTSSGAGGLNPATSDSSTSPTQSSAALPGAGVQTGLIGLIAMVGAFLA</sequence>
<dbReference type="OrthoDB" id="5316007at2759"/>
<organism evidence="5 6">
    <name type="scientific">Heliocybe sulcata</name>
    <dbReference type="NCBI Taxonomy" id="5364"/>
    <lineage>
        <taxon>Eukaryota</taxon>
        <taxon>Fungi</taxon>
        <taxon>Dikarya</taxon>
        <taxon>Basidiomycota</taxon>
        <taxon>Agaricomycotina</taxon>
        <taxon>Agaricomycetes</taxon>
        <taxon>Gloeophyllales</taxon>
        <taxon>Gloeophyllaceae</taxon>
        <taxon>Heliocybe</taxon>
    </lineage>
</organism>
<dbReference type="Proteomes" id="UP000305948">
    <property type="component" value="Unassembled WGS sequence"/>
</dbReference>
<dbReference type="STRING" id="5364.A0A5C3NDL8"/>
<proteinExistence type="predicted"/>